<dbReference type="GO" id="GO:0009055">
    <property type="term" value="F:electron transfer activity"/>
    <property type="evidence" value="ECO:0007669"/>
    <property type="project" value="InterPro"/>
</dbReference>
<dbReference type="GO" id="GO:0020037">
    <property type="term" value="F:heme binding"/>
    <property type="evidence" value="ECO:0007669"/>
    <property type="project" value="InterPro"/>
</dbReference>
<keyword evidence="1" id="KW-0472">Membrane</keyword>
<sequence length="306" mass="32925" precursor="true">MKSKSLRRCTVALLQVSLALSFSLVSYGQESADPNQEGNARALEAAALLVERCGSCHGPDSKDRKATRGWADARDLAATVADPELIVPGEPDDSWLFAVIEDGDMPPSDSDVAPLDAAERAVLASWIRDGATVPIAEEAPLAEEAVTEEVLVVTESPAQPEVDVPVHWMKQPWPKWLGRFHPTIVHFPIALLTAAFLAELLARVLRKPQLHHAATFSYTLGALSTVPSAAFGWLLAESTTHRGHELDDHRWLGVAVATVAVLGMTVFYRKPGLRLPLLALLAVLVGITGHLGGSLSYGSDWLSPPF</sequence>
<dbReference type="Proteomes" id="UP000320390">
    <property type="component" value="Chromosome"/>
</dbReference>
<reference evidence="5 6" key="1">
    <citation type="submission" date="2019-02" db="EMBL/GenBank/DDBJ databases">
        <title>Deep-cultivation of Planctomycetes and their phenomic and genomic characterization uncovers novel biology.</title>
        <authorList>
            <person name="Wiegand S."/>
            <person name="Jogler M."/>
            <person name="Boedeker C."/>
            <person name="Pinto D."/>
            <person name="Vollmers J."/>
            <person name="Rivas-Marin E."/>
            <person name="Kohn T."/>
            <person name="Peeters S.H."/>
            <person name="Heuer A."/>
            <person name="Rast P."/>
            <person name="Oberbeckmann S."/>
            <person name="Bunk B."/>
            <person name="Jeske O."/>
            <person name="Meyerdierks A."/>
            <person name="Storesund J.E."/>
            <person name="Kallscheuer N."/>
            <person name="Luecker S."/>
            <person name="Lage O.M."/>
            <person name="Pohl T."/>
            <person name="Merkel B.J."/>
            <person name="Hornburger P."/>
            <person name="Mueller R.-W."/>
            <person name="Bruemmer F."/>
            <person name="Labrenz M."/>
            <person name="Spormann A.M."/>
            <person name="Op den Camp H."/>
            <person name="Overmann J."/>
            <person name="Amann R."/>
            <person name="Jetten M.S.M."/>
            <person name="Mascher T."/>
            <person name="Medema M.H."/>
            <person name="Devos D.P."/>
            <person name="Kaster A.-K."/>
            <person name="Ovreas L."/>
            <person name="Rohde M."/>
            <person name="Galperin M.Y."/>
            <person name="Jogler C."/>
        </authorList>
    </citation>
    <scope>NUCLEOTIDE SEQUENCE [LARGE SCALE GENOMIC DNA]</scope>
    <source>
        <strain evidence="5 6">Poly30</strain>
    </source>
</reference>
<dbReference type="AlphaFoldDB" id="A0A518ELX8"/>
<dbReference type="RefSeq" id="WP_145194515.1">
    <property type="nucleotide sequence ID" value="NZ_CP036434.1"/>
</dbReference>
<keyword evidence="1" id="KW-1133">Transmembrane helix</keyword>
<dbReference type="InterPro" id="IPR036909">
    <property type="entry name" value="Cyt_c-like_dom_sf"/>
</dbReference>
<feature type="transmembrane region" description="Helical" evidence="1">
    <location>
        <begin position="184"/>
        <end position="204"/>
    </location>
</feature>
<dbReference type="PANTHER" id="PTHR35889:SF3">
    <property type="entry name" value="F-BOX DOMAIN-CONTAINING PROTEIN"/>
    <property type="match status" value="1"/>
</dbReference>
<dbReference type="InterPro" id="IPR011429">
    <property type="entry name" value="Cyt_c_Planctomycete-type"/>
</dbReference>
<keyword evidence="1" id="KW-0812">Transmembrane</keyword>
<feature type="transmembrane region" description="Helical" evidence="1">
    <location>
        <begin position="216"/>
        <end position="236"/>
    </location>
</feature>
<evidence type="ECO:0000313" key="6">
    <source>
        <dbReference type="Proteomes" id="UP000320390"/>
    </source>
</evidence>
<dbReference type="Gene3D" id="1.10.760.10">
    <property type="entry name" value="Cytochrome c-like domain"/>
    <property type="match status" value="1"/>
</dbReference>
<feature type="transmembrane region" description="Helical" evidence="1">
    <location>
        <begin position="251"/>
        <end position="268"/>
    </location>
</feature>
<feature type="transmembrane region" description="Helical" evidence="1">
    <location>
        <begin position="275"/>
        <end position="297"/>
    </location>
</feature>
<dbReference type="SUPFAM" id="SSF46626">
    <property type="entry name" value="Cytochrome c"/>
    <property type="match status" value="1"/>
</dbReference>
<accession>A0A518ELX8</accession>
<evidence type="ECO:0000259" key="4">
    <source>
        <dbReference type="Pfam" id="PF09990"/>
    </source>
</evidence>
<dbReference type="PANTHER" id="PTHR35889">
    <property type="entry name" value="CYCLOINULO-OLIGOSACCHARIDE FRUCTANOTRANSFERASE-RELATED"/>
    <property type="match status" value="1"/>
</dbReference>
<dbReference type="EMBL" id="CP036434">
    <property type="protein sequence ID" value="QDV05092.1"/>
    <property type="molecule type" value="Genomic_DNA"/>
</dbReference>
<feature type="domain" description="Cytochrome C Planctomycete-type" evidence="3">
    <location>
        <begin position="53"/>
        <end position="109"/>
    </location>
</feature>
<proteinExistence type="predicted"/>
<dbReference type="InterPro" id="IPR019251">
    <property type="entry name" value="DUF2231_TM"/>
</dbReference>
<protein>
    <submittedName>
        <fullName evidence="5">Planctomycete cytochrome C</fullName>
    </submittedName>
</protein>
<dbReference type="Pfam" id="PF07635">
    <property type="entry name" value="PSCyt1"/>
    <property type="match status" value="1"/>
</dbReference>
<evidence type="ECO:0000256" key="1">
    <source>
        <dbReference type="SAM" id="Phobius"/>
    </source>
</evidence>
<keyword evidence="2" id="KW-0732">Signal</keyword>
<dbReference type="Pfam" id="PF09990">
    <property type="entry name" value="DUF2231"/>
    <property type="match status" value="1"/>
</dbReference>
<keyword evidence="6" id="KW-1185">Reference proteome</keyword>
<organism evidence="5 6">
    <name type="scientific">Saltatorellus ferox</name>
    <dbReference type="NCBI Taxonomy" id="2528018"/>
    <lineage>
        <taxon>Bacteria</taxon>
        <taxon>Pseudomonadati</taxon>
        <taxon>Planctomycetota</taxon>
        <taxon>Planctomycetia</taxon>
        <taxon>Planctomycetia incertae sedis</taxon>
        <taxon>Saltatorellus</taxon>
    </lineage>
</organism>
<evidence type="ECO:0000259" key="3">
    <source>
        <dbReference type="Pfam" id="PF07635"/>
    </source>
</evidence>
<feature type="signal peptide" evidence="2">
    <location>
        <begin position="1"/>
        <end position="28"/>
    </location>
</feature>
<dbReference type="OrthoDB" id="9809746at2"/>
<name>A0A518ELX8_9BACT</name>
<feature type="domain" description="DUF2231" evidence="4">
    <location>
        <begin position="180"/>
        <end position="297"/>
    </location>
</feature>
<evidence type="ECO:0000313" key="5">
    <source>
        <dbReference type="EMBL" id="QDV05092.1"/>
    </source>
</evidence>
<gene>
    <name evidence="5" type="ORF">Poly30_05870</name>
</gene>
<feature type="chain" id="PRO_5022175446" evidence="2">
    <location>
        <begin position="29"/>
        <end position="306"/>
    </location>
</feature>
<evidence type="ECO:0000256" key="2">
    <source>
        <dbReference type="SAM" id="SignalP"/>
    </source>
</evidence>